<comment type="caution">
    <text evidence="1">The sequence shown here is derived from an EMBL/GenBank/DDBJ whole genome shotgun (WGS) entry which is preliminary data.</text>
</comment>
<dbReference type="Proteomes" id="UP001054945">
    <property type="component" value="Unassembled WGS sequence"/>
</dbReference>
<organism evidence="1 2">
    <name type="scientific">Caerostris extrusa</name>
    <name type="common">Bark spider</name>
    <name type="synonym">Caerostris bankana</name>
    <dbReference type="NCBI Taxonomy" id="172846"/>
    <lineage>
        <taxon>Eukaryota</taxon>
        <taxon>Metazoa</taxon>
        <taxon>Ecdysozoa</taxon>
        <taxon>Arthropoda</taxon>
        <taxon>Chelicerata</taxon>
        <taxon>Arachnida</taxon>
        <taxon>Araneae</taxon>
        <taxon>Araneomorphae</taxon>
        <taxon>Entelegynae</taxon>
        <taxon>Araneoidea</taxon>
        <taxon>Araneidae</taxon>
        <taxon>Caerostris</taxon>
    </lineage>
</organism>
<proteinExistence type="predicted"/>
<dbReference type="EMBL" id="BPLR01004903">
    <property type="protein sequence ID" value="GIX98394.1"/>
    <property type="molecule type" value="Genomic_DNA"/>
</dbReference>
<evidence type="ECO:0000313" key="2">
    <source>
        <dbReference type="Proteomes" id="UP001054945"/>
    </source>
</evidence>
<reference evidence="1 2" key="1">
    <citation type="submission" date="2021-06" db="EMBL/GenBank/DDBJ databases">
        <title>Caerostris extrusa draft genome.</title>
        <authorList>
            <person name="Kono N."/>
            <person name="Arakawa K."/>
        </authorList>
    </citation>
    <scope>NUCLEOTIDE SEQUENCE [LARGE SCALE GENOMIC DNA]</scope>
</reference>
<protein>
    <submittedName>
        <fullName evidence="1">Uncharacterized protein</fullName>
    </submittedName>
</protein>
<gene>
    <name evidence="1" type="ORF">CEXT_397231</name>
</gene>
<sequence>MEIYLFCSLHRNEILSREQLKPICVRGAIEGGECLCGGGESKYEEHNHFSTMLTRRWKSNFLADGNHFEKRQTVSITKGIHAILQPRRGVLN</sequence>
<accession>A0AAV4PMR8</accession>
<keyword evidence="2" id="KW-1185">Reference proteome</keyword>
<name>A0AAV4PMR8_CAEEX</name>
<dbReference type="AlphaFoldDB" id="A0AAV4PMR8"/>
<evidence type="ECO:0000313" key="1">
    <source>
        <dbReference type="EMBL" id="GIX98394.1"/>
    </source>
</evidence>